<sequence length="107" mass="12035">MNGFDSLEARIRKIIASTLGFDEQAITRESRLAEDLRADSLDIVELLQELEEATDTTIDERDAMGLRTVGDVVAYVRALTVDLRDSVLHRKAERSSDWLVASGEQER</sequence>
<dbReference type="PANTHER" id="PTHR20863:SF76">
    <property type="entry name" value="CARRIER DOMAIN-CONTAINING PROTEIN"/>
    <property type="match status" value="1"/>
</dbReference>
<comment type="subcellular location">
    <subcellularLocation>
        <location evidence="3">Cytoplasm</location>
    </subcellularLocation>
</comment>
<keyword evidence="3" id="KW-0443">Lipid metabolism</keyword>
<keyword evidence="3" id="KW-0963">Cytoplasm</keyword>
<feature type="domain" description="Carrier" evidence="6">
    <location>
        <begin position="5"/>
        <end position="80"/>
    </location>
</feature>
<evidence type="ECO:0000313" key="7">
    <source>
        <dbReference type="EMBL" id="WXB19717.1"/>
    </source>
</evidence>
<keyword evidence="3" id="KW-0276">Fatty acid metabolism</keyword>
<name>A0ABZ2MB67_9BACT</name>
<evidence type="ECO:0000256" key="1">
    <source>
        <dbReference type="ARBA" id="ARBA00022450"/>
    </source>
</evidence>
<dbReference type="RefSeq" id="WP_394829313.1">
    <property type="nucleotide sequence ID" value="NZ_CP089984.1"/>
</dbReference>
<dbReference type="NCBIfam" id="NF002150">
    <property type="entry name" value="PRK00982.1-4"/>
    <property type="match status" value="1"/>
</dbReference>
<gene>
    <name evidence="3 7" type="primary">acpP</name>
    <name evidence="7" type="ORF">LZC94_21135</name>
</gene>
<evidence type="ECO:0000256" key="3">
    <source>
        <dbReference type="HAMAP-Rule" id="MF_01217"/>
    </source>
</evidence>
<dbReference type="PANTHER" id="PTHR20863">
    <property type="entry name" value="ACYL CARRIER PROTEIN"/>
    <property type="match status" value="1"/>
</dbReference>
<keyword evidence="1 3" id="KW-0596">Phosphopantetheine</keyword>
<dbReference type="Gene3D" id="1.10.1200.10">
    <property type="entry name" value="ACP-like"/>
    <property type="match status" value="1"/>
</dbReference>
<dbReference type="NCBIfam" id="NF002148">
    <property type="entry name" value="PRK00982.1-2"/>
    <property type="match status" value="1"/>
</dbReference>
<dbReference type="InterPro" id="IPR036736">
    <property type="entry name" value="ACP-like_sf"/>
</dbReference>
<dbReference type="InterPro" id="IPR009081">
    <property type="entry name" value="PP-bd_ACP"/>
</dbReference>
<dbReference type="Proteomes" id="UP001370348">
    <property type="component" value="Chromosome"/>
</dbReference>
<dbReference type="EMBL" id="CP089984">
    <property type="protein sequence ID" value="WXB19717.1"/>
    <property type="molecule type" value="Genomic_DNA"/>
</dbReference>
<keyword evidence="8" id="KW-1185">Reference proteome</keyword>
<accession>A0ABZ2MB67</accession>
<reference evidence="7 8" key="1">
    <citation type="submission" date="2021-12" db="EMBL/GenBank/DDBJ databases">
        <title>Discovery of the Pendulisporaceae a myxobacterial family with distinct sporulation behavior and unique specialized metabolism.</title>
        <authorList>
            <person name="Garcia R."/>
            <person name="Popoff A."/>
            <person name="Bader C.D."/>
            <person name="Loehr J."/>
            <person name="Walesch S."/>
            <person name="Walt C."/>
            <person name="Boldt J."/>
            <person name="Bunk B."/>
            <person name="Haeckl F.J.F.P.J."/>
            <person name="Gunesch A.P."/>
            <person name="Birkelbach J."/>
            <person name="Nuebel U."/>
            <person name="Pietschmann T."/>
            <person name="Bach T."/>
            <person name="Mueller R."/>
        </authorList>
    </citation>
    <scope>NUCLEOTIDE SEQUENCE [LARGE SCALE GENOMIC DNA]</scope>
    <source>
        <strain evidence="7 8">MSr11954</strain>
    </source>
</reference>
<comment type="PTM">
    <text evidence="3">4'-phosphopantetheine is transferred from CoA to a specific serine of apo-ACP by AcpS. This modification is essential for activity because fatty acids are bound in thioester linkage to the sulfhydryl of the prosthetic group.</text>
</comment>
<feature type="modified residue" description="O-(pantetheine 4'-phosphoryl)serine" evidence="3">
    <location>
        <position position="40"/>
    </location>
</feature>
<evidence type="ECO:0000313" key="8">
    <source>
        <dbReference type="Proteomes" id="UP001370348"/>
    </source>
</evidence>
<evidence type="ECO:0000259" key="6">
    <source>
        <dbReference type="PROSITE" id="PS50075"/>
    </source>
</evidence>
<evidence type="ECO:0000256" key="5">
    <source>
        <dbReference type="RuleBase" id="RU003545"/>
    </source>
</evidence>
<keyword evidence="3" id="KW-0444">Lipid biosynthesis</keyword>
<protein>
    <recommendedName>
        <fullName evidence="3 4">Acyl carrier protein</fullName>
        <shortName evidence="3">ACP</shortName>
    </recommendedName>
</protein>
<dbReference type="InterPro" id="IPR003231">
    <property type="entry name" value="ACP"/>
</dbReference>
<dbReference type="HAMAP" id="MF_01217">
    <property type="entry name" value="Acyl_carrier"/>
    <property type="match status" value="1"/>
</dbReference>
<dbReference type="Pfam" id="PF00550">
    <property type="entry name" value="PP-binding"/>
    <property type="match status" value="1"/>
</dbReference>
<dbReference type="SUPFAM" id="SSF47336">
    <property type="entry name" value="ACP-like"/>
    <property type="match status" value="1"/>
</dbReference>
<comment type="function">
    <text evidence="3 5">Carrier of the growing fatty acid chain in fatty acid biosynthesis.</text>
</comment>
<evidence type="ECO:0000256" key="2">
    <source>
        <dbReference type="ARBA" id="ARBA00022553"/>
    </source>
</evidence>
<dbReference type="NCBIfam" id="TIGR00517">
    <property type="entry name" value="acyl_carrier"/>
    <property type="match status" value="1"/>
</dbReference>
<organism evidence="7 8">
    <name type="scientific">Pendulispora albinea</name>
    <dbReference type="NCBI Taxonomy" id="2741071"/>
    <lineage>
        <taxon>Bacteria</taxon>
        <taxon>Pseudomonadati</taxon>
        <taxon>Myxococcota</taxon>
        <taxon>Myxococcia</taxon>
        <taxon>Myxococcales</taxon>
        <taxon>Sorangiineae</taxon>
        <taxon>Pendulisporaceae</taxon>
        <taxon>Pendulispora</taxon>
    </lineage>
</organism>
<comment type="similarity">
    <text evidence="3">Belongs to the acyl carrier protein (ACP) family.</text>
</comment>
<keyword evidence="2 3" id="KW-0597">Phosphoprotein</keyword>
<comment type="PTM">
    <text evidence="5">4'-phosphopantetheine is transferred from CoA to a specific serine of apo-ACP by acpS.</text>
</comment>
<proteinExistence type="inferred from homology"/>
<comment type="pathway">
    <text evidence="3 5">Lipid metabolism; fatty acid biosynthesis.</text>
</comment>
<dbReference type="PROSITE" id="PS50075">
    <property type="entry name" value="CARRIER"/>
    <property type="match status" value="1"/>
</dbReference>
<keyword evidence="3" id="KW-0275">Fatty acid biosynthesis</keyword>
<evidence type="ECO:0000256" key="4">
    <source>
        <dbReference type="NCBIfam" id="TIGR00517"/>
    </source>
</evidence>